<proteinExistence type="predicted"/>
<reference evidence="1 2" key="1">
    <citation type="submission" date="2018-06" db="EMBL/GenBank/DDBJ databases">
        <title>Genomic Encyclopedia of Archaeal and Bacterial Type Strains, Phase II (KMG-II): from individual species to whole genera.</title>
        <authorList>
            <person name="Goeker M."/>
        </authorList>
    </citation>
    <scope>NUCLEOTIDE SEQUENCE [LARGE SCALE GENOMIC DNA]</scope>
    <source>
        <strain evidence="1 2">DSM 21851</strain>
    </source>
</reference>
<comment type="caution">
    <text evidence="1">The sequence shown here is derived from an EMBL/GenBank/DDBJ whole genome shotgun (WGS) entry which is preliminary data.</text>
</comment>
<accession>A0A327WNN8</accession>
<sequence>MTADEFTTIILFAGFNEVSLPQGAQLVDMQIDGYQVSLVFKATGSAATEYRQFYVAFNSGPTDYSQGVLRLLEKIEFSDGTSTAMIYEVYPYDESL</sequence>
<keyword evidence="2" id="KW-1185">Reference proteome</keyword>
<dbReference type="AlphaFoldDB" id="A0A327WNN8"/>
<evidence type="ECO:0000313" key="1">
    <source>
        <dbReference type="EMBL" id="RAJ92152.1"/>
    </source>
</evidence>
<gene>
    <name evidence="1" type="ORF">LX87_05116</name>
</gene>
<evidence type="ECO:0000313" key="2">
    <source>
        <dbReference type="Proteomes" id="UP000248790"/>
    </source>
</evidence>
<organism evidence="1 2">
    <name type="scientific">Larkinella arboricola</name>
    <dbReference type="NCBI Taxonomy" id="643671"/>
    <lineage>
        <taxon>Bacteria</taxon>
        <taxon>Pseudomonadati</taxon>
        <taxon>Bacteroidota</taxon>
        <taxon>Cytophagia</taxon>
        <taxon>Cytophagales</taxon>
        <taxon>Spirosomataceae</taxon>
        <taxon>Larkinella</taxon>
    </lineage>
</organism>
<protein>
    <submittedName>
        <fullName evidence="1">Uncharacterized protein</fullName>
    </submittedName>
</protein>
<dbReference type="RefSeq" id="WP_111631132.1">
    <property type="nucleotide sequence ID" value="NZ_QLMC01000008.1"/>
</dbReference>
<dbReference type="EMBL" id="QLMC01000008">
    <property type="protein sequence ID" value="RAJ92152.1"/>
    <property type="molecule type" value="Genomic_DNA"/>
</dbReference>
<dbReference type="Proteomes" id="UP000248790">
    <property type="component" value="Unassembled WGS sequence"/>
</dbReference>
<dbReference type="OrthoDB" id="961463at2"/>
<name>A0A327WNN8_LARAB</name>